<accession>A0A9D2ANN7</accession>
<keyword evidence="1" id="KW-0472">Membrane</keyword>
<keyword evidence="1" id="KW-0812">Transmembrane</keyword>
<gene>
    <name evidence="2" type="ORF">H9738_09680</name>
</gene>
<name>A0A9D2ANN7_9FIRM</name>
<feature type="transmembrane region" description="Helical" evidence="1">
    <location>
        <begin position="52"/>
        <end position="72"/>
    </location>
</feature>
<feature type="transmembrane region" description="Helical" evidence="1">
    <location>
        <begin position="168"/>
        <end position="187"/>
    </location>
</feature>
<feature type="transmembrane region" description="Helical" evidence="1">
    <location>
        <begin position="141"/>
        <end position="161"/>
    </location>
</feature>
<protein>
    <submittedName>
        <fullName evidence="2">ABC transporter permease</fullName>
    </submittedName>
</protein>
<reference evidence="2" key="2">
    <citation type="submission" date="2021-04" db="EMBL/GenBank/DDBJ databases">
        <authorList>
            <person name="Gilroy R."/>
        </authorList>
    </citation>
    <scope>NUCLEOTIDE SEQUENCE</scope>
    <source>
        <strain evidence="2">ChiHjej12B11-1927</strain>
    </source>
</reference>
<dbReference type="Proteomes" id="UP000824230">
    <property type="component" value="Unassembled WGS sequence"/>
</dbReference>
<comment type="caution">
    <text evidence="2">The sequence shown here is derived from an EMBL/GenBank/DDBJ whole genome shotgun (WGS) entry which is preliminary data.</text>
</comment>
<proteinExistence type="predicted"/>
<evidence type="ECO:0000313" key="2">
    <source>
        <dbReference type="EMBL" id="HIX38120.1"/>
    </source>
</evidence>
<feature type="transmembrane region" description="Helical" evidence="1">
    <location>
        <begin position="20"/>
        <end position="40"/>
    </location>
</feature>
<feature type="transmembrane region" description="Helical" evidence="1">
    <location>
        <begin position="225"/>
        <end position="248"/>
    </location>
</feature>
<dbReference type="EMBL" id="DXFG01000205">
    <property type="protein sequence ID" value="HIX38120.1"/>
    <property type="molecule type" value="Genomic_DNA"/>
</dbReference>
<keyword evidence="1" id="KW-1133">Transmembrane helix</keyword>
<sequence length="253" mass="27683">MMNYTKSEFYRVFITKEIYIAAALMTGIVLLLNGALHFFGGSYANTSFSYSNLVASPMAFAVMGMIIPFLFYEGGKRNGNLKNTVAGGISRVKIFAGECVVSLAVSTLLMATTMGVWVFSANLLLEKAGPVDWKDFLGEGAAMYLIAGACLISGILFLEIFDKNITGILVWAALWFLLPEAFMYLAVRFPVLYQPAMWLPNNFLAVNASHVNTRECITAWDTMDGVIRCVLSGLAGCIIFGISGTVLLKRRDL</sequence>
<evidence type="ECO:0000313" key="3">
    <source>
        <dbReference type="Proteomes" id="UP000824230"/>
    </source>
</evidence>
<organism evidence="2 3">
    <name type="scientific">Candidatus Blautia pullistercoris</name>
    <dbReference type="NCBI Taxonomy" id="2838499"/>
    <lineage>
        <taxon>Bacteria</taxon>
        <taxon>Bacillati</taxon>
        <taxon>Bacillota</taxon>
        <taxon>Clostridia</taxon>
        <taxon>Lachnospirales</taxon>
        <taxon>Lachnospiraceae</taxon>
        <taxon>Blautia</taxon>
    </lineage>
</organism>
<reference evidence="2" key="1">
    <citation type="journal article" date="2021" name="PeerJ">
        <title>Extensive microbial diversity within the chicken gut microbiome revealed by metagenomics and culture.</title>
        <authorList>
            <person name="Gilroy R."/>
            <person name="Ravi A."/>
            <person name="Getino M."/>
            <person name="Pursley I."/>
            <person name="Horton D.L."/>
            <person name="Alikhan N.F."/>
            <person name="Baker D."/>
            <person name="Gharbi K."/>
            <person name="Hall N."/>
            <person name="Watson M."/>
            <person name="Adriaenssens E.M."/>
            <person name="Foster-Nyarko E."/>
            <person name="Jarju S."/>
            <person name="Secka A."/>
            <person name="Antonio M."/>
            <person name="Oren A."/>
            <person name="Chaudhuri R.R."/>
            <person name="La Ragione R."/>
            <person name="Hildebrand F."/>
            <person name="Pallen M.J."/>
        </authorList>
    </citation>
    <scope>NUCLEOTIDE SEQUENCE</scope>
    <source>
        <strain evidence="2">ChiHjej12B11-1927</strain>
    </source>
</reference>
<dbReference type="AlphaFoldDB" id="A0A9D2ANN7"/>
<evidence type="ECO:0000256" key="1">
    <source>
        <dbReference type="SAM" id="Phobius"/>
    </source>
</evidence>
<feature type="transmembrane region" description="Helical" evidence="1">
    <location>
        <begin position="99"/>
        <end position="121"/>
    </location>
</feature>